<evidence type="ECO:0000313" key="2">
    <source>
        <dbReference type="EMBL" id="GMN74396.1"/>
    </source>
</evidence>
<dbReference type="EMBL" id="BTGU01012205">
    <property type="protein sequence ID" value="GMN74396.1"/>
    <property type="molecule type" value="Genomic_DNA"/>
</dbReference>
<evidence type="ECO:0000256" key="1">
    <source>
        <dbReference type="SAM" id="MobiDB-lite"/>
    </source>
</evidence>
<proteinExistence type="predicted"/>
<accession>A0AA88EGJ4</accession>
<comment type="caution">
    <text evidence="2">The sequence shown here is derived from an EMBL/GenBank/DDBJ whole genome shotgun (WGS) entry which is preliminary data.</text>
</comment>
<gene>
    <name evidence="2" type="ORF">TIFTF001_053150</name>
</gene>
<dbReference type="Proteomes" id="UP001187192">
    <property type="component" value="Unassembled WGS sequence"/>
</dbReference>
<keyword evidence="3" id="KW-1185">Reference proteome</keyword>
<reference evidence="2" key="1">
    <citation type="submission" date="2023-07" db="EMBL/GenBank/DDBJ databases">
        <title>draft genome sequence of fig (Ficus carica).</title>
        <authorList>
            <person name="Takahashi T."/>
            <person name="Nishimura K."/>
        </authorList>
    </citation>
    <scope>NUCLEOTIDE SEQUENCE</scope>
</reference>
<feature type="compositionally biased region" description="Basic residues" evidence="1">
    <location>
        <begin position="37"/>
        <end position="46"/>
    </location>
</feature>
<name>A0AA88EGJ4_FICCA</name>
<sequence length="108" mass="11734">MGIELHPSLPSFLPALLLLPHSLPFPSLPQKESPQIRRLHLRRHRHLNDAVEDPDTAPQASTTPSSSSSSPSTTTSSAATSTTPSPLPKTPLLFVNQIHSFFSGPEFF</sequence>
<organism evidence="2 3">
    <name type="scientific">Ficus carica</name>
    <name type="common">Common fig</name>
    <dbReference type="NCBI Taxonomy" id="3494"/>
    <lineage>
        <taxon>Eukaryota</taxon>
        <taxon>Viridiplantae</taxon>
        <taxon>Streptophyta</taxon>
        <taxon>Embryophyta</taxon>
        <taxon>Tracheophyta</taxon>
        <taxon>Spermatophyta</taxon>
        <taxon>Magnoliopsida</taxon>
        <taxon>eudicotyledons</taxon>
        <taxon>Gunneridae</taxon>
        <taxon>Pentapetalae</taxon>
        <taxon>rosids</taxon>
        <taxon>fabids</taxon>
        <taxon>Rosales</taxon>
        <taxon>Moraceae</taxon>
        <taxon>Ficeae</taxon>
        <taxon>Ficus</taxon>
    </lineage>
</organism>
<dbReference type="AlphaFoldDB" id="A0AA88EGJ4"/>
<protein>
    <submittedName>
        <fullName evidence="2">Uncharacterized protein</fullName>
    </submittedName>
</protein>
<feature type="region of interest" description="Disordered" evidence="1">
    <location>
        <begin position="27"/>
        <end position="89"/>
    </location>
</feature>
<evidence type="ECO:0000313" key="3">
    <source>
        <dbReference type="Proteomes" id="UP001187192"/>
    </source>
</evidence>
<feature type="compositionally biased region" description="Low complexity" evidence="1">
    <location>
        <begin position="56"/>
        <end position="84"/>
    </location>
</feature>